<feature type="transmembrane region" description="Helical" evidence="1">
    <location>
        <begin position="14"/>
        <end position="37"/>
    </location>
</feature>
<evidence type="ECO:0000256" key="1">
    <source>
        <dbReference type="SAM" id="Phobius"/>
    </source>
</evidence>
<gene>
    <name evidence="2" type="ORF">A3D26_03185</name>
</gene>
<dbReference type="Proteomes" id="UP000178319">
    <property type="component" value="Unassembled WGS sequence"/>
</dbReference>
<dbReference type="EMBL" id="MHBZ01000015">
    <property type="protein sequence ID" value="OGY11527.1"/>
    <property type="molecule type" value="Genomic_DNA"/>
</dbReference>
<feature type="transmembrane region" description="Helical" evidence="1">
    <location>
        <begin position="404"/>
        <end position="422"/>
    </location>
</feature>
<feature type="transmembrane region" description="Helical" evidence="1">
    <location>
        <begin position="201"/>
        <end position="224"/>
    </location>
</feature>
<feature type="transmembrane region" description="Helical" evidence="1">
    <location>
        <begin position="1138"/>
        <end position="1158"/>
    </location>
</feature>
<accession>A0A1G1V894</accession>
<keyword evidence="1" id="KW-0472">Membrane</keyword>
<feature type="transmembrane region" description="Helical" evidence="1">
    <location>
        <begin position="329"/>
        <end position="348"/>
    </location>
</feature>
<sequence length="1168" mass="133740">MLFKIKKIIFKDKFLLAVFVYAFFALLGILALSYYWLPPGFAIVGHDSGLPLDAKTFLQTRLYAWDDRIDFGLDNSVNFGSLTIHFFDWMTSLIGGVPYAGNFTSPFFWLGVVFVSALYFSYQFKNIFGKPFVFLLPVFLTFNFYIFQSVFMLERGKFGVFSAMLIALGTYFRSKEGKIGLIKASILSAITFSIFNGGGLFAITLFGGVVIVFGALIFLELLKGLIELNFKDFRKVLGFIVLTAILFFFINAYAYLPYLTHFLSDTPAELTQESLYKGNLEWLRYVSRPTSFLNLFRLLGVPEWYGSYSDFDKANDTHPYAPLYLNNPLLSAISFIFPILAFLSFIIAKKGTQKKTISYFGVIALFGLVFAAGSHEPLGFVYELFMRYIPGFVLFRSGFYKFDIFYIFGMAVLIAFTISYLIEKSASFLRFKLGKVLIFLSTLVFIGLWASYHWVLFDPSKIFAWKADQSTKVKPPQYIFDFAYWTQKTDLQGKRILLLPPLNKDWQNDAYNWGYWSLSPLQYALSTANVLSNWHALNSNEQKHLERLYEELRESDEESFIKQVEKLNVGYLLVRHDALTNSSWSAADKNDSYQEAISTLKRIQMVKQFGEWDLYEISKSKSSKVFTISTINNAPDKYVSLANEFFPEGNIVGTSVSKLYKELEDLSIGEMEVFDCISCPLEKKANIQDFPDVNVLPSSIFYKLKERQETALLLSPKNSTSRIGDYLGLILRRSSEQQKMIDLLVDERFLIKNAAVIRSYLDRLYSEFEAIPSSSQDFEMTSQVSDYLGTSQRVFARYAATNEFKRSGRENIDENLGVIWGFNKIMNFFAPLLEHPEVWSNRKVYRVNIPQRTEYNLYFPTASFPLKKDGSLLMPKSIEIKRNNETRVLEVEKHKNGWLKAHIPNDFDGPGELVINFEELPNILTIEGSGLEQFSHGKSACHRGEISNFDRARAYEVRVWKSDKSSIANVIFSDRSFQYSEKHGFLSGEDNFEIPASSEGDFSRYVFFPSASANIISLYVCSNSRELPKIDKIEVREYFAPPVIGVGGGNKKDEEEKLQNFTRLNPTRYDINIQELSSSEILVFNERFNPSWKLFAVKSDGTNQLVSKHFSVDGYSNGWLVTKNDGTKFKLEYAPQSVFYKASIFSITTILTALVWLVGSRTRKKTSS</sequence>
<feature type="transmembrane region" description="Helical" evidence="1">
    <location>
        <begin position="99"/>
        <end position="120"/>
    </location>
</feature>
<feature type="transmembrane region" description="Helical" evidence="1">
    <location>
        <begin position="434"/>
        <end position="455"/>
    </location>
</feature>
<organism evidence="2 3">
    <name type="scientific">Candidatus Blackburnbacteria bacterium RIFCSPHIGHO2_02_FULL_44_20</name>
    <dbReference type="NCBI Taxonomy" id="1797516"/>
    <lineage>
        <taxon>Bacteria</taxon>
        <taxon>Candidatus Blackburniibacteriota</taxon>
    </lineage>
</organism>
<feature type="transmembrane region" description="Helical" evidence="1">
    <location>
        <begin position="360"/>
        <end position="384"/>
    </location>
</feature>
<evidence type="ECO:0000313" key="2">
    <source>
        <dbReference type="EMBL" id="OGY11527.1"/>
    </source>
</evidence>
<keyword evidence="1" id="KW-1133">Transmembrane helix</keyword>
<protein>
    <submittedName>
        <fullName evidence="2">Uncharacterized protein</fullName>
    </submittedName>
</protein>
<feature type="transmembrane region" description="Helical" evidence="1">
    <location>
        <begin position="132"/>
        <end position="150"/>
    </location>
</feature>
<dbReference type="AlphaFoldDB" id="A0A1G1V894"/>
<dbReference type="STRING" id="1797516.A3D26_03185"/>
<reference evidence="2 3" key="1">
    <citation type="journal article" date="2016" name="Nat. Commun.">
        <title>Thousands of microbial genomes shed light on interconnected biogeochemical processes in an aquifer system.</title>
        <authorList>
            <person name="Anantharaman K."/>
            <person name="Brown C.T."/>
            <person name="Hug L.A."/>
            <person name="Sharon I."/>
            <person name="Castelle C.J."/>
            <person name="Probst A.J."/>
            <person name="Thomas B.C."/>
            <person name="Singh A."/>
            <person name="Wilkins M.J."/>
            <person name="Karaoz U."/>
            <person name="Brodie E.L."/>
            <person name="Williams K.H."/>
            <person name="Hubbard S.S."/>
            <person name="Banfield J.F."/>
        </authorList>
    </citation>
    <scope>NUCLEOTIDE SEQUENCE [LARGE SCALE GENOMIC DNA]</scope>
</reference>
<comment type="caution">
    <text evidence="2">The sequence shown here is derived from an EMBL/GenBank/DDBJ whole genome shotgun (WGS) entry which is preliminary data.</text>
</comment>
<name>A0A1G1V894_9BACT</name>
<feature type="transmembrane region" description="Helical" evidence="1">
    <location>
        <begin position="236"/>
        <end position="256"/>
    </location>
</feature>
<evidence type="ECO:0000313" key="3">
    <source>
        <dbReference type="Proteomes" id="UP000178319"/>
    </source>
</evidence>
<proteinExistence type="predicted"/>
<keyword evidence="1" id="KW-0812">Transmembrane</keyword>